<name>A0ABV3B895_9ACTN</name>
<proteinExistence type="predicted"/>
<gene>
    <name evidence="1" type="ORF">ABZ931_32435</name>
</gene>
<reference evidence="1 2" key="1">
    <citation type="submission" date="2024-06" db="EMBL/GenBank/DDBJ databases">
        <title>The Natural Products Discovery Center: Release of the First 8490 Sequenced Strains for Exploring Actinobacteria Biosynthetic Diversity.</title>
        <authorList>
            <person name="Kalkreuter E."/>
            <person name="Kautsar S.A."/>
            <person name="Yang D."/>
            <person name="Bader C.D."/>
            <person name="Teijaro C.N."/>
            <person name="Fluegel L."/>
            <person name="Davis C.M."/>
            <person name="Simpson J.R."/>
            <person name="Lauterbach L."/>
            <person name="Steele A.D."/>
            <person name="Gui C."/>
            <person name="Meng S."/>
            <person name="Li G."/>
            <person name="Viehrig K."/>
            <person name="Ye F."/>
            <person name="Su P."/>
            <person name="Kiefer A.F."/>
            <person name="Nichols A."/>
            <person name="Cepeda A.J."/>
            <person name="Yan W."/>
            <person name="Fan B."/>
            <person name="Jiang Y."/>
            <person name="Adhikari A."/>
            <person name="Zheng C.-J."/>
            <person name="Schuster L."/>
            <person name="Cowan T.M."/>
            <person name="Smanski M.J."/>
            <person name="Chevrette M.G."/>
            <person name="De Carvalho L.P.S."/>
            <person name="Shen B."/>
        </authorList>
    </citation>
    <scope>NUCLEOTIDE SEQUENCE [LARGE SCALE GENOMIC DNA]</scope>
    <source>
        <strain evidence="1 2">NPDC046851</strain>
    </source>
</reference>
<organism evidence="1 2">
    <name type="scientific">Streptomyces neyagawaensis</name>
    <dbReference type="NCBI Taxonomy" id="42238"/>
    <lineage>
        <taxon>Bacteria</taxon>
        <taxon>Bacillati</taxon>
        <taxon>Actinomycetota</taxon>
        <taxon>Actinomycetes</taxon>
        <taxon>Kitasatosporales</taxon>
        <taxon>Streptomycetaceae</taxon>
        <taxon>Streptomyces</taxon>
    </lineage>
</organism>
<dbReference type="RefSeq" id="WP_359700675.1">
    <property type="nucleotide sequence ID" value="NZ_JBEYXT010000225.1"/>
</dbReference>
<evidence type="ECO:0000313" key="2">
    <source>
        <dbReference type="Proteomes" id="UP001551189"/>
    </source>
</evidence>
<sequence length="82" mass="9280">MPAHPERGDVYRPENLPGIVFEEVRAKAVDQTVDGPYGKVEGAITVRELHMDGSTEDKIFAPGYGEFPPRRPTGSWRRCRWP</sequence>
<evidence type="ECO:0000313" key="1">
    <source>
        <dbReference type="EMBL" id="MEU6805673.1"/>
    </source>
</evidence>
<accession>A0ABV3B895</accession>
<comment type="caution">
    <text evidence="1">The sequence shown here is derived from an EMBL/GenBank/DDBJ whole genome shotgun (WGS) entry which is preliminary data.</text>
</comment>
<dbReference type="Proteomes" id="UP001551189">
    <property type="component" value="Unassembled WGS sequence"/>
</dbReference>
<dbReference type="EMBL" id="JBEYXT010000225">
    <property type="protein sequence ID" value="MEU6805673.1"/>
    <property type="molecule type" value="Genomic_DNA"/>
</dbReference>
<keyword evidence="2" id="KW-1185">Reference proteome</keyword>
<protein>
    <submittedName>
        <fullName evidence="1">Uncharacterized protein</fullName>
    </submittedName>
</protein>